<evidence type="ECO:0000256" key="2">
    <source>
        <dbReference type="ARBA" id="ARBA00022475"/>
    </source>
</evidence>
<evidence type="ECO:0000313" key="9">
    <source>
        <dbReference type="Proteomes" id="UP000270487"/>
    </source>
</evidence>
<dbReference type="EMBL" id="LR134492">
    <property type="protein sequence ID" value="VEI66903.1"/>
    <property type="molecule type" value="Genomic_DNA"/>
</dbReference>
<proteinExistence type="predicted"/>
<keyword evidence="4" id="KW-0813">Transport</keyword>
<feature type="transmembrane region" description="Helical" evidence="7">
    <location>
        <begin position="38"/>
        <end position="61"/>
    </location>
</feature>
<dbReference type="Proteomes" id="UP000270487">
    <property type="component" value="Chromosome"/>
</dbReference>
<dbReference type="GO" id="GO:0005886">
    <property type="term" value="C:plasma membrane"/>
    <property type="evidence" value="ECO:0007669"/>
    <property type="project" value="UniProtKB-SubCell"/>
</dbReference>
<evidence type="ECO:0000256" key="6">
    <source>
        <dbReference type="ARBA" id="ARBA00023136"/>
    </source>
</evidence>
<keyword evidence="5 7" id="KW-1133">Transmembrane helix</keyword>
<evidence type="ECO:0000256" key="7">
    <source>
        <dbReference type="SAM" id="Phobius"/>
    </source>
</evidence>
<protein>
    <submittedName>
        <fullName evidence="8">Cysteine/O-acetylserine efflux protein</fullName>
    </submittedName>
</protein>
<keyword evidence="4" id="KW-0029">Amino-acid transport</keyword>
<keyword evidence="6 7" id="KW-0472">Membrane</keyword>
<keyword evidence="2" id="KW-1003">Cell membrane</keyword>
<comment type="subcellular location">
    <subcellularLocation>
        <location evidence="1">Cell membrane</location>
        <topology evidence="1">Multi-pass membrane protein</topology>
    </subcellularLocation>
</comment>
<feature type="transmembrane region" description="Helical" evidence="7">
    <location>
        <begin position="178"/>
        <end position="200"/>
    </location>
</feature>
<evidence type="ECO:0000256" key="1">
    <source>
        <dbReference type="ARBA" id="ARBA00004651"/>
    </source>
</evidence>
<evidence type="ECO:0000256" key="4">
    <source>
        <dbReference type="ARBA" id="ARBA00022970"/>
    </source>
</evidence>
<gene>
    <name evidence="8" type="primary">eamB_2</name>
    <name evidence="8" type="ORF">NCTC13193_01794</name>
</gene>
<evidence type="ECO:0000313" key="8">
    <source>
        <dbReference type="EMBL" id="VEI66903.1"/>
    </source>
</evidence>
<organism evidence="8 9">
    <name type="scientific">Serratia fonticola</name>
    <dbReference type="NCBI Taxonomy" id="47917"/>
    <lineage>
        <taxon>Bacteria</taxon>
        <taxon>Pseudomonadati</taxon>
        <taxon>Pseudomonadota</taxon>
        <taxon>Gammaproteobacteria</taxon>
        <taxon>Enterobacterales</taxon>
        <taxon>Yersiniaceae</taxon>
        <taxon>Serratia</taxon>
    </lineage>
</organism>
<sequence>MIAMILKAQQGNFLQYSPVVTRHAGTCNYLLQVLTMTLYLSMAAFALASSITPGPVNIVALSCGAQFGFTTSLRHVTGATLGFTLLLVSVGLGMHEVLTLWPGLTTVILWGGVAFLLYMAYQLAADDGTLSQGNRQQTPSYWYGALLQLLNPKAWLASVASMGAFVGDGEMHLLWQFAALYFVICYLSIACWAYAGAMLSGLLQRAHNLRRFNRLMALLLAFSACYLLAEGI</sequence>
<feature type="transmembrane region" description="Helical" evidence="7">
    <location>
        <begin position="100"/>
        <end position="121"/>
    </location>
</feature>
<accession>A0A448SGV6</accession>
<dbReference type="GO" id="GO:0015171">
    <property type="term" value="F:amino acid transmembrane transporter activity"/>
    <property type="evidence" value="ECO:0007669"/>
    <property type="project" value="TreeGrafter"/>
</dbReference>
<feature type="transmembrane region" description="Helical" evidence="7">
    <location>
        <begin position="212"/>
        <end position="229"/>
    </location>
</feature>
<dbReference type="InterPro" id="IPR001123">
    <property type="entry name" value="LeuE-type"/>
</dbReference>
<dbReference type="GO" id="GO:0033228">
    <property type="term" value="P:cysteine export across plasma membrane"/>
    <property type="evidence" value="ECO:0007669"/>
    <property type="project" value="TreeGrafter"/>
</dbReference>
<keyword evidence="3 7" id="KW-0812">Transmembrane</keyword>
<dbReference type="PANTHER" id="PTHR30086">
    <property type="entry name" value="ARGININE EXPORTER PROTEIN ARGO"/>
    <property type="match status" value="1"/>
</dbReference>
<evidence type="ECO:0000256" key="3">
    <source>
        <dbReference type="ARBA" id="ARBA00022692"/>
    </source>
</evidence>
<dbReference type="AlphaFoldDB" id="A0A448SGV6"/>
<name>A0A448SGV6_SERFO</name>
<evidence type="ECO:0000256" key="5">
    <source>
        <dbReference type="ARBA" id="ARBA00022989"/>
    </source>
</evidence>
<reference evidence="8 9" key="1">
    <citation type="submission" date="2018-12" db="EMBL/GenBank/DDBJ databases">
        <authorList>
            <consortium name="Pathogen Informatics"/>
        </authorList>
    </citation>
    <scope>NUCLEOTIDE SEQUENCE [LARGE SCALE GENOMIC DNA]</scope>
    <source>
        <strain evidence="8 9">NCTC13193</strain>
    </source>
</reference>
<feature type="transmembrane region" description="Helical" evidence="7">
    <location>
        <begin position="73"/>
        <end position="94"/>
    </location>
</feature>
<dbReference type="Pfam" id="PF01810">
    <property type="entry name" value="LysE"/>
    <property type="match status" value="1"/>
</dbReference>
<dbReference type="PANTHER" id="PTHR30086:SF20">
    <property type="entry name" value="ARGININE EXPORTER PROTEIN ARGO-RELATED"/>
    <property type="match status" value="1"/>
</dbReference>